<proteinExistence type="predicted"/>
<evidence type="ECO:0000313" key="3">
    <source>
        <dbReference type="Proteomes" id="UP001243330"/>
    </source>
</evidence>
<dbReference type="EMBL" id="JAQOWY010000955">
    <property type="protein sequence ID" value="KAK1837943.1"/>
    <property type="molecule type" value="Genomic_DNA"/>
</dbReference>
<dbReference type="Proteomes" id="UP001243330">
    <property type="component" value="Unassembled WGS sequence"/>
</dbReference>
<name>A0AAD8ZYM2_9PEZI</name>
<reference evidence="2" key="1">
    <citation type="submission" date="2023-01" db="EMBL/GenBank/DDBJ databases">
        <title>Colletotrichum chrysophilum M932 genome sequence.</title>
        <authorList>
            <person name="Baroncelli R."/>
        </authorList>
    </citation>
    <scope>NUCLEOTIDE SEQUENCE</scope>
    <source>
        <strain evidence="2">M932</strain>
    </source>
</reference>
<sequence length="116" mass="12525">MSQSNNHASHGQGLSNVTGSNADHAQTTEGDEPKTEANNQSSDWKKRSQSSQDVAGSNDDGIQTTEGGHKRMKVDNEENRHQLEVDHQANNSATPSQSLNNTQSVPSPYPFNHVGT</sequence>
<feature type="compositionally biased region" description="Polar residues" evidence="1">
    <location>
        <begin position="1"/>
        <end position="28"/>
    </location>
</feature>
<evidence type="ECO:0000313" key="2">
    <source>
        <dbReference type="EMBL" id="KAK1837943.1"/>
    </source>
</evidence>
<organism evidence="2 3">
    <name type="scientific">Colletotrichum chrysophilum</name>
    <dbReference type="NCBI Taxonomy" id="1836956"/>
    <lineage>
        <taxon>Eukaryota</taxon>
        <taxon>Fungi</taxon>
        <taxon>Dikarya</taxon>
        <taxon>Ascomycota</taxon>
        <taxon>Pezizomycotina</taxon>
        <taxon>Sordariomycetes</taxon>
        <taxon>Hypocreomycetidae</taxon>
        <taxon>Glomerellales</taxon>
        <taxon>Glomerellaceae</taxon>
        <taxon>Colletotrichum</taxon>
        <taxon>Colletotrichum gloeosporioides species complex</taxon>
    </lineage>
</organism>
<feature type="compositionally biased region" description="Polar residues" evidence="1">
    <location>
        <begin position="49"/>
        <end position="66"/>
    </location>
</feature>
<comment type="caution">
    <text evidence="2">The sequence shown here is derived from an EMBL/GenBank/DDBJ whole genome shotgun (WGS) entry which is preliminary data.</text>
</comment>
<feature type="compositionally biased region" description="Polar residues" evidence="1">
    <location>
        <begin position="88"/>
        <end position="106"/>
    </location>
</feature>
<evidence type="ECO:0000256" key="1">
    <source>
        <dbReference type="SAM" id="MobiDB-lite"/>
    </source>
</evidence>
<feature type="compositionally biased region" description="Basic and acidic residues" evidence="1">
    <location>
        <begin position="67"/>
        <end position="87"/>
    </location>
</feature>
<keyword evidence="3" id="KW-1185">Reference proteome</keyword>
<protein>
    <submittedName>
        <fullName evidence="2">Uncharacterized protein</fullName>
    </submittedName>
</protein>
<gene>
    <name evidence="2" type="ORF">CCHR01_19433</name>
</gene>
<dbReference type="AlphaFoldDB" id="A0AAD8ZYM2"/>
<feature type="region of interest" description="Disordered" evidence="1">
    <location>
        <begin position="1"/>
        <end position="116"/>
    </location>
</feature>
<accession>A0AAD8ZYM2</accession>